<evidence type="ECO:0000256" key="4">
    <source>
        <dbReference type="ARBA" id="ARBA00022989"/>
    </source>
</evidence>
<sequence>MGQRLLHWGPLTAIGITLIIGIATTYLHLLWWPPTTFAAFLHLSFFLFFNYLSLVNLVRSAFFGPGYVPNNWKPPRPEDEPRLQYCRSCGGFKVPRSHHCSKCGRCILKMDHHCRSLHLFLRIKLKIHFDFQTWINNCVGHRNHALFVRFLAASTAGCIHAVVIILCGLYRLLYRVRNIFFEIVSE</sequence>
<reference evidence="9 10" key="2">
    <citation type="submission" date="2018-11" db="EMBL/GenBank/DDBJ databases">
        <authorList>
            <consortium name="Pathogen Informatics"/>
        </authorList>
    </citation>
    <scope>NUCLEOTIDE SEQUENCE [LARGE SCALE GENOMIC DNA]</scope>
</reference>
<keyword evidence="3 7" id="KW-0812">Transmembrane</keyword>
<evidence type="ECO:0000256" key="3">
    <source>
        <dbReference type="ARBA" id="ARBA00022692"/>
    </source>
</evidence>
<dbReference type="PROSITE" id="PS50216">
    <property type="entry name" value="DHHC"/>
    <property type="match status" value="1"/>
</dbReference>
<comment type="subcellular location">
    <subcellularLocation>
        <location evidence="1">Membrane</location>
        <topology evidence="1">Multi-pass membrane protein</topology>
    </subcellularLocation>
</comment>
<dbReference type="OrthoDB" id="5866173at2759"/>
<dbReference type="EC" id="2.3.1.225" evidence="7"/>
<evidence type="ECO:0000256" key="1">
    <source>
        <dbReference type="ARBA" id="ARBA00004141"/>
    </source>
</evidence>
<reference evidence="11" key="1">
    <citation type="submission" date="2016-06" db="UniProtKB">
        <authorList>
            <consortium name="WormBaseParasite"/>
        </authorList>
    </citation>
    <scope>IDENTIFICATION</scope>
</reference>
<organism evidence="11">
    <name type="scientific">Gongylonema pulchrum</name>
    <dbReference type="NCBI Taxonomy" id="637853"/>
    <lineage>
        <taxon>Eukaryota</taxon>
        <taxon>Metazoa</taxon>
        <taxon>Ecdysozoa</taxon>
        <taxon>Nematoda</taxon>
        <taxon>Chromadorea</taxon>
        <taxon>Rhabditida</taxon>
        <taxon>Spirurina</taxon>
        <taxon>Spiruromorpha</taxon>
        <taxon>Spiruroidea</taxon>
        <taxon>Gongylonematidae</taxon>
        <taxon>Gongylonema</taxon>
    </lineage>
</organism>
<feature type="transmembrane region" description="Helical" evidence="7">
    <location>
        <begin position="12"/>
        <end position="31"/>
    </location>
</feature>
<dbReference type="PANTHER" id="PTHR12246">
    <property type="entry name" value="PALMITOYLTRANSFERASE ZDHHC16"/>
    <property type="match status" value="1"/>
</dbReference>
<feature type="transmembrane region" description="Helical" evidence="7">
    <location>
        <begin position="150"/>
        <end position="173"/>
    </location>
</feature>
<feature type="domain" description="Palmitoyltransferase DHHC" evidence="8">
    <location>
        <begin position="82"/>
        <end position="116"/>
    </location>
</feature>
<feature type="transmembrane region" description="Helical" evidence="7">
    <location>
        <begin position="37"/>
        <end position="58"/>
    </location>
</feature>
<dbReference type="EMBL" id="UYRT01003594">
    <property type="protein sequence ID" value="VDK34010.1"/>
    <property type="molecule type" value="Genomic_DNA"/>
</dbReference>
<comment type="similarity">
    <text evidence="7">Belongs to the DHHC palmitoyltransferase family.</text>
</comment>
<dbReference type="WBParaSite" id="GPUH_0000241001-mRNA-1">
    <property type="protein sequence ID" value="GPUH_0000241001-mRNA-1"/>
    <property type="gene ID" value="GPUH_0000241001"/>
</dbReference>
<dbReference type="InterPro" id="IPR001594">
    <property type="entry name" value="Palmitoyltrfase_DHHC"/>
</dbReference>
<evidence type="ECO:0000256" key="6">
    <source>
        <dbReference type="ARBA" id="ARBA00023315"/>
    </source>
</evidence>
<name>A0A183D114_9BILA</name>
<evidence type="ECO:0000313" key="11">
    <source>
        <dbReference type="WBParaSite" id="GPUH_0000241001-mRNA-1"/>
    </source>
</evidence>
<evidence type="ECO:0000256" key="2">
    <source>
        <dbReference type="ARBA" id="ARBA00022679"/>
    </source>
</evidence>
<dbReference type="InterPro" id="IPR039859">
    <property type="entry name" value="PFA4/ZDH16/20/ERF2-like"/>
</dbReference>
<keyword evidence="5 7" id="KW-0472">Membrane</keyword>
<evidence type="ECO:0000256" key="5">
    <source>
        <dbReference type="ARBA" id="ARBA00023136"/>
    </source>
</evidence>
<evidence type="ECO:0000313" key="10">
    <source>
        <dbReference type="Proteomes" id="UP000271098"/>
    </source>
</evidence>
<dbReference type="AlphaFoldDB" id="A0A183D114"/>
<protein>
    <recommendedName>
        <fullName evidence="7">Palmitoyltransferase</fullName>
        <ecNumber evidence="7">2.3.1.225</ecNumber>
    </recommendedName>
</protein>
<keyword evidence="10" id="KW-1185">Reference proteome</keyword>
<proteinExistence type="inferred from homology"/>
<accession>A0A183D114</accession>
<evidence type="ECO:0000313" key="9">
    <source>
        <dbReference type="EMBL" id="VDK34010.1"/>
    </source>
</evidence>
<comment type="domain">
    <text evidence="7">The DHHC domain is required for palmitoyltransferase activity.</text>
</comment>
<dbReference type="Proteomes" id="UP000271098">
    <property type="component" value="Unassembled WGS sequence"/>
</dbReference>
<dbReference type="GO" id="GO:0019706">
    <property type="term" value="F:protein-cysteine S-palmitoyltransferase activity"/>
    <property type="evidence" value="ECO:0007669"/>
    <property type="project" value="UniProtKB-EC"/>
</dbReference>
<dbReference type="GO" id="GO:0016020">
    <property type="term" value="C:membrane"/>
    <property type="evidence" value="ECO:0007669"/>
    <property type="project" value="UniProtKB-SubCell"/>
</dbReference>
<keyword evidence="2 7" id="KW-0808">Transferase</keyword>
<keyword evidence="4 7" id="KW-1133">Transmembrane helix</keyword>
<gene>
    <name evidence="9" type="ORF">GPUH_LOCUS2405</name>
</gene>
<feature type="domain" description="Palmitoyltransferase DHHC" evidence="8">
    <location>
        <begin position="133"/>
        <end position="183"/>
    </location>
</feature>
<evidence type="ECO:0000256" key="7">
    <source>
        <dbReference type="RuleBase" id="RU079119"/>
    </source>
</evidence>
<keyword evidence="6 7" id="KW-0012">Acyltransferase</keyword>
<evidence type="ECO:0000259" key="8">
    <source>
        <dbReference type="Pfam" id="PF01529"/>
    </source>
</evidence>
<dbReference type="Pfam" id="PF01529">
    <property type="entry name" value="DHHC"/>
    <property type="match status" value="2"/>
</dbReference>
<comment type="catalytic activity">
    <reaction evidence="7">
        <text>L-cysteinyl-[protein] + hexadecanoyl-CoA = S-hexadecanoyl-L-cysteinyl-[protein] + CoA</text>
        <dbReference type="Rhea" id="RHEA:36683"/>
        <dbReference type="Rhea" id="RHEA-COMP:10131"/>
        <dbReference type="Rhea" id="RHEA-COMP:11032"/>
        <dbReference type="ChEBI" id="CHEBI:29950"/>
        <dbReference type="ChEBI" id="CHEBI:57287"/>
        <dbReference type="ChEBI" id="CHEBI:57379"/>
        <dbReference type="ChEBI" id="CHEBI:74151"/>
        <dbReference type="EC" id="2.3.1.225"/>
    </reaction>
</comment>